<feature type="compositionally biased region" description="Basic residues" evidence="1">
    <location>
        <begin position="1"/>
        <end position="12"/>
    </location>
</feature>
<evidence type="ECO:0000256" key="1">
    <source>
        <dbReference type="SAM" id="MobiDB-lite"/>
    </source>
</evidence>
<evidence type="ECO:0000313" key="2">
    <source>
        <dbReference type="EMBL" id="SIO53595.1"/>
    </source>
</evidence>
<sequence>MQGHTRTHRRAKTLLMGVPGEAMNHHQLEKDIEHLEHLLPRIAALDGALPLSYWRSRLASVTVAARVPSQVSRVKRLNDALLALEAREKDPAP</sequence>
<reference evidence="2 3" key="1">
    <citation type="submission" date="2016-11" db="EMBL/GenBank/DDBJ databases">
        <authorList>
            <person name="Jaros S."/>
            <person name="Januszkiewicz K."/>
            <person name="Wedrychowicz H."/>
        </authorList>
    </citation>
    <scope>NUCLEOTIDE SEQUENCE [LARGE SCALE GENOMIC DNA]</scope>
    <source>
        <strain evidence="2 3">GAS86</strain>
    </source>
</reference>
<feature type="region of interest" description="Disordered" evidence="1">
    <location>
        <begin position="1"/>
        <end position="20"/>
    </location>
</feature>
<evidence type="ECO:0000313" key="3">
    <source>
        <dbReference type="Proteomes" id="UP000184693"/>
    </source>
</evidence>
<dbReference type="AlphaFoldDB" id="A0A1N6KAM3"/>
<gene>
    <name evidence="2" type="ORF">SAMN05444168_6598</name>
</gene>
<dbReference type="EMBL" id="FSRM01000002">
    <property type="protein sequence ID" value="SIO53595.1"/>
    <property type="molecule type" value="Genomic_DNA"/>
</dbReference>
<name>A0A1N6KAM3_9BURK</name>
<proteinExistence type="predicted"/>
<organism evidence="2 3">
    <name type="scientific">Paraburkholderia phenazinium</name>
    <dbReference type="NCBI Taxonomy" id="60549"/>
    <lineage>
        <taxon>Bacteria</taxon>
        <taxon>Pseudomonadati</taxon>
        <taxon>Pseudomonadota</taxon>
        <taxon>Betaproteobacteria</taxon>
        <taxon>Burkholderiales</taxon>
        <taxon>Burkholderiaceae</taxon>
        <taxon>Paraburkholderia</taxon>
    </lineage>
</organism>
<dbReference type="Proteomes" id="UP000184693">
    <property type="component" value="Unassembled WGS sequence"/>
</dbReference>
<accession>A0A1N6KAM3</accession>
<protein>
    <submittedName>
        <fullName evidence="2">Uncharacterized protein</fullName>
    </submittedName>
</protein>